<evidence type="ECO:0000256" key="1">
    <source>
        <dbReference type="SAM" id="Phobius"/>
    </source>
</evidence>
<accession>A0ABN1MXE1</accession>
<keyword evidence="3" id="KW-1185">Reference proteome</keyword>
<reference evidence="2 3" key="1">
    <citation type="journal article" date="2019" name="Int. J. Syst. Evol. Microbiol.">
        <title>The Global Catalogue of Microorganisms (GCM) 10K type strain sequencing project: providing services to taxonomists for standard genome sequencing and annotation.</title>
        <authorList>
            <consortium name="The Broad Institute Genomics Platform"/>
            <consortium name="The Broad Institute Genome Sequencing Center for Infectious Disease"/>
            <person name="Wu L."/>
            <person name="Ma J."/>
        </authorList>
    </citation>
    <scope>NUCLEOTIDE SEQUENCE [LARGE SCALE GENOMIC DNA]</scope>
    <source>
        <strain evidence="2 3">JCM 16112</strain>
    </source>
</reference>
<keyword evidence="1" id="KW-1133">Transmembrane helix</keyword>
<dbReference type="RefSeq" id="WP_343848470.1">
    <property type="nucleotide sequence ID" value="NZ_BAAAFI010000002.1"/>
</dbReference>
<comment type="caution">
    <text evidence="2">The sequence shown here is derived from an EMBL/GenBank/DDBJ whole genome shotgun (WGS) entry which is preliminary data.</text>
</comment>
<dbReference type="Proteomes" id="UP001500469">
    <property type="component" value="Unassembled WGS sequence"/>
</dbReference>
<feature type="transmembrane region" description="Helical" evidence="1">
    <location>
        <begin position="20"/>
        <end position="42"/>
    </location>
</feature>
<evidence type="ECO:0000313" key="2">
    <source>
        <dbReference type="EMBL" id="GAA0877746.1"/>
    </source>
</evidence>
<evidence type="ECO:0000313" key="3">
    <source>
        <dbReference type="Proteomes" id="UP001500469"/>
    </source>
</evidence>
<keyword evidence="1" id="KW-0812">Transmembrane</keyword>
<name>A0ABN1MXE1_9BACT</name>
<dbReference type="EMBL" id="BAAAFI010000002">
    <property type="protein sequence ID" value="GAA0877746.1"/>
    <property type="molecule type" value="Genomic_DNA"/>
</dbReference>
<organism evidence="2 3">
    <name type="scientific">Algoriphagus jejuensis</name>
    <dbReference type="NCBI Taxonomy" id="419934"/>
    <lineage>
        <taxon>Bacteria</taxon>
        <taxon>Pseudomonadati</taxon>
        <taxon>Bacteroidota</taxon>
        <taxon>Cytophagia</taxon>
        <taxon>Cytophagales</taxon>
        <taxon>Cyclobacteriaceae</taxon>
        <taxon>Algoriphagus</taxon>
    </lineage>
</organism>
<gene>
    <name evidence="2" type="ORF">GCM10009119_07140</name>
</gene>
<protein>
    <submittedName>
        <fullName evidence="2">Uncharacterized protein</fullName>
    </submittedName>
</protein>
<sequence length="47" mass="5343">MDWKKTIKFKIGSEDWEMPLNVLLLLGAITIGLMGVGLWMGFQFGTR</sequence>
<keyword evidence="1" id="KW-0472">Membrane</keyword>
<proteinExistence type="predicted"/>